<dbReference type="EMBL" id="JACHOU010000022">
    <property type="protein sequence ID" value="MBB6357280.1"/>
    <property type="molecule type" value="Genomic_DNA"/>
</dbReference>
<accession>A0A7X0FCN9</accession>
<evidence type="ECO:0000313" key="1">
    <source>
        <dbReference type="EMBL" id="MBB6357280.1"/>
    </source>
</evidence>
<comment type="caution">
    <text evidence="1">The sequence shown here is derived from an EMBL/GenBank/DDBJ whole genome shotgun (WGS) entry which is preliminary data.</text>
</comment>
<organism evidence="1 2">
    <name type="scientific">Aminobacter aganoensis</name>
    <dbReference type="NCBI Taxonomy" id="83264"/>
    <lineage>
        <taxon>Bacteria</taxon>
        <taxon>Pseudomonadati</taxon>
        <taxon>Pseudomonadota</taxon>
        <taxon>Alphaproteobacteria</taxon>
        <taxon>Hyphomicrobiales</taxon>
        <taxon>Phyllobacteriaceae</taxon>
        <taxon>Aminobacter</taxon>
    </lineage>
</organism>
<evidence type="ECO:0000313" key="2">
    <source>
        <dbReference type="Proteomes" id="UP000536262"/>
    </source>
</evidence>
<dbReference type="AlphaFoldDB" id="A0A7X0FCN9"/>
<keyword evidence="2" id="KW-1185">Reference proteome</keyword>
<dbReference type="Proteomes" id="UP000536262">
    <property type="component" value="Unassembled WGS sequence"/>
</dbReference>
<reference evidence="1 2" key="1">
    <citation type="submission" date="2020-08" db="EMBL/GenBank/DDBJ databases">
        <title>Genomic Encyclopedia of Type Strains, Phase IV (KMG-IV): sequencing the most valuable type-strain genomes for metagenomic binning, comparative biology and taxonomic classification.</title>
        <authorList>
            <person name="Goeker M."/>
        </authorList>
    </citation>
    <scope>NUCLEOTIDE SEQUENCE [LARGE SCALE GENOMIC DNA]</scope>
    <source>
        <strain evidence="1 2">DSM 7051</strain>
    </source>
</reference>
<protein>
    <submittedName>
        <fullName evidence="1">Uncharacterized protein</fullName>
    </submittedName>
</protein>
<sequence length="178" mass="19699">MSNRSLLPPDLRSASKFSAGCSANHPQLFAGMVDPALVQAQAWSLARKRTLALCRRQQKLEGKLARIAGFPAATFPPLCDDQTSDAVRQQTRWQIKDAQLGYSRAKEAEQRAADTQQQILEQLTATPVATLEGVIAKLEVVLLEGKDCEGDPQFPWPHIRSIIDDLKNFADHPVNIEK</sequence>
<dbReference type="RefSeq" id="WP_184702012.1">
    <property type="nucleotide sequence ID" value="NZ_BAABEG010000004.1"/>
</dbReference>
<proteinExistence type="predicted"/>
<name>A0A7X0FCN9_9HYPH</name>
<gene>
    <name evidence="1" type="ORF">GGR00_005101</name>
</gene>